<protein>
    <submittedName>
        <fullName evidence="1">Uncharacterized protein</fullName>
    </submittedName>
</protein>
<dbReference type="EMBL" id="JARK01001339">
    <property type="protein sequence ID" value="EYC31805.1"/>
    <property type="molecule type" value="Genomic_DNA"/>
</dbReference>
<name>A0A016VWL0_9BILA</name>
<keyword evidence="2" id="KW-1185">Reference proteome</keyword>
<accession>A0A016VWL0</accession>
<gene>
    <name evidence="1" type="primary">Acey_s0003.g1249</name>
    <name evidence="1" type="ORF">Y032_0003g1249</name>
</gene>
<sequence>MFYDRLQAAAAALSNADEQLGRNRKTPAKPLEKRFRRRALNKAENDVSMWHRLVEDESSGRGVYTRVLYAI</sequence>
<organism evidence="1 2">
    <name type="scientific">Ancylostoma ceylanicum</name>
    <dbReference type="NCBI Taxonomy" id="53326"/>
    <lineage>
        <taxon>Eukaryota</taxon>
        <taxon>Metazoa</taxon>
        <taxon>Ecdysozoa</taxon>
        <taxon>Nematoda</taxon>
        <taxon>Chromadorea</taxon>
        <taxon>Rhabditida</taxon>
        <taxon>Rhabditina</taxon>
        <taxon>Rhabditomorpha</taxon>
        <taxon>Strongyloidea</taxon>
        <taxon>Ancylostomatidae</taxon>
        <taxon>Ancylostomatinae</taxon>
        <taxon>Ancylostoma</taxon>
    </lineage>
</organism>
<proteinExistence type="predicted"/>
<reference evidence="2" key="1">
    <citation type="journal article" date="2015" name="Nat. Genet.">
        <title>The genome and transcriptome of the zoonotic hookworm Ancylostoma ceylanicum identify infection-specific gene families.</title>
        <authorList>
            <person name="Schwarz E.M."/>
            <person name="Hu Y."/>
            <person name="Antoshechkin I."/>
            <person name="Miller M.M."/>
            <person name="Sternberg P.W."/>
            <person name="Aroian R.V."/>
        </authorList>
    </citation>
    <scope>NUCLEOTIDE SEQUENCE</scope>
    <source>
        <strain evidence="2">HY135</strain>
    </source>
</reference>
<dbReference type="AlphaFoldDB" id="A0A016VWL0"/>
<evidence type="ECO:0000313" key="2">
    <source>
        <dbReference type="Proteomes" id="UP000024635"/>
    </source>
</evidence>
<dbReference type="Proteomes" id="UP000024635">
    <property type="component" value="Unassembled WGS sequence"/>
</dbReference>
<evidence type="ECO:0000313" key="1">
    <source>
        <dbReference type="EMBL" id="EYC31805.1"/>
    </source>
</evidence>
<comment type="caution">
    <text evidence="1">The sequence shown here is derived from an EMBL/GenBank/DDBJ whole genome shotgun (WGS) entry which is preliminary data.</text>
</comment>